<evidence type="ECO:0000256" key="4">
    <source>
        <dbReference type="ARBA" id="ARBA00022475"/>
    </source>
</evidence>
<dbReference type="AlphaFoldDB" id="A0A4S4BQC5"/>
<accession>A0A4S4BQC5</accession>
<dbReference type="InterPro" id="IPR020846">
    <property type="entry name" value="MFS_dom"/>
</dbReference>
<dbReference type="PANTHER" id="PTHR42718">
    <property type="entry name" value="MAJOR FACILITATOR SUPERFAMILY MULTIDRUG TRANSPORTER MFSC"/>
    <property type="match status" value="1"/>
</dbReference>
<dbReference type="Gene3D" id="1.20.1720.10">
    <property type="entry name" value="Multidrug resistance protein D"/>
    <property type="match status" value="1"/>
</dbReference>
<feature type="transmembrane region" description="Helical" evidence="8">
    <location>
        <begin position="519"/>
        <end position="541"/>
    </location>
</feature>
<dbReference type="GO" id="GO:0022857">
    <property type="term" value="F:transmembrane transporter activity"/>
    <property type="evidence" value="ECO:0007669"/>
    <property type="project" value="InterPro"/>
</dbReference>
<proteinExistence type="inferred from homology"/>
<keyword evidence="3" id="KW-0813">Transport</keyword>
<evidence type="ECO:0000313" key="11">
    <source>
        <dbReference type="Proteomes" id="UP000310636"/>
    </source>
</evidence>
<feature type="transmembrane region" description="Helical" evidence="8">
    <location>
        <begin position="270"/>
        <end position="294"/>
    </location>
</feature>
<dbReference type="RefSeq" id="WP_136371085.1">
    <property type="nucleotide sequence ID" value="NZ_SSOB01000021.1"/>
</dbReference>
<feature type="transmembrane region" description="Helical" evidence="8">
    <location>
        <begin position="169"/>
        <end position="189"/>
    </location>
</feature>
<evidence type="ECO:0000256" key="6">
    <source>
        <dbReference type="ARBA" id="ARBA00022989"/>
    </source>
</evidence>
<keyword evidence="6 8" id="KW-1133">Transmembrane helix</keyword>
<feature type="domain" description="Major facilitator superfamily (MFS) profile" evidence="9">
    <location>
        <begin position="15"/>
        <end position="448"/>
    </location>
</feature>
<protein>
    <submittedName>
        <fullName evidence="10">MFS transporter</fullName>
    </submittedName>
</protein>
<name>A0A4S4BQC5_9BACL</name>
<keyword evidence="7 8" id="KW-0472">Membrane</keyword>
<evidence type="ECO:0000256" key="1">
    <source>
        <dbReference type="ARBA" id="ARBA00004651"/>
    </source>
</evidence>
<dbReference type="SUPFAM" id="SSF103473">
    <property type="entry name" value="MFS general substrate transporter"/>
    <property type="match status" value="1"/>
</dbReference>
<keyword evidence="5 8" id="KW-0812">Transmembrane</keyword>
<feature type="transmembrane region" description="Helical" evidence="8">
    <location>
        <begin position="138"/>
        <end position="157"/>
    </location>
</feature>
<dbReference type="PANTHER" id="PTHR42718:SF9">
    <property type="entry name" value="MAJOR FACILITATOR SUPERFAMILY MULTIDRUG TRANSPORTER MFSC"/>
    <property type="match status" value="1"/>
</dbReference>
<dbReference type="PROSITE" id="PS50850">
    <property type="entry name" value="MFS"/>
    <property type="match status" value="1"/>
</dbReference>
<dbReference type="NCBIfam" id="TIGR00711">
    <property type="entry name" value="efflux_EmrB"/>
    <property type="match status" value="1"/>
</dbReference>
<evidence type="ECO:0000313" key="10">
    <source>
        <dbReference type="EMBL" id="THF77137.1"/>
    </source>
</evidence>
<feature type="transmembrane region" description="Helical" evidence="8">
    <location>
        <begin position="300"/>
        <end position="320"/>
    </location>
</feature>
<feature type="transmembrane region" description="Helical" evidence="8">
    <location>
        <begin position="332"/>
        <end position="355"/>
    </location>
</feature>
<evidence type="ECO:0000256" key="8">
    <source>
        <dbReference type="SAM" id="Phobius"/>
    </source>
</evidence>
<evidence type="ECO:0000256" key="2">
    <source>
        <dbReference type="ARBA" id="ARBA00008537"/>
    </source>
</evidence>
<comment type="caution">
    <text evidence="10">The sequence shown here is derived from an EMBL/GenBank/DDBJ whole genome shotgun (WGS) entry which is preliminary data.</text>
</comment>
<dbReference type="Proteomes" id="UP000310636">
    <property type="component" value="Unassembled WGS sequence"/>
</dbReference>
<keyword evidence="11" id="KW-1185">Reference proteome</keyword>
<feature type="transmembrane region" description="Helical" evidence="8">
    <location>
        <begin position="53"/>
        <end position="73"/>
    </location>
</feature>
<keyword evidence="4" id="KW-1003">Cell membrane</keyword>
<comment type="subcellular location">
    <subcellularLocation>
        <location evidence="1">Cell membrane</location>
        <topology evidence="1">Multi-pass membrane protein</topology>
    </subcellularLocation>
</comment>
<evidence type="ECO:0000256" key="7">
    <source>
        <dbReference type="ARBA" id="ARBA00023136"/>
    </source>
</evidence>
<dbReference type="CDD" id="cd17321">
    <property type="entry name" value="MFS_MMR_MDR_like"/>
    <property type="match status" value="1"/>
</dbReference>
<evidence type="ECO:0000256" key="3">
    <source>
        <dbReference type="ARBA" id="ARBA00022448"/>
    </source>
</evidence>
<feature type="transmembrane region" description="Helical" evidence="8">
    <location>
        <begin position="12"/>
        <end position="33"/>
    </location>
</feature>
<reference evidence="10 11" key="1">
    <citation type="submission" date="2019-04" db="EMBL/GenBank/DDBJ databases">
        <title>Cohnella sp. nov. isolated from preserved vegetables.</title>
        <authorList>
            <person name="Lin S.-Y."/>
            <person name="Hung M.-H."/>
            <person name="Young C.-C."/>
        </authorList>
    </citation>
    <scope>NUCLEOTIDE SEQUENCE [LARGE SCALE GENOMIC DNA]</scope>
    <source>
        <strain evidence="10 11">CC-MHH1044</strain>
    </source>
</reference>
<dbReference type="Pfam" id="PF07690">
    <property type="entry name" value="MFS_1"/>
    <property type="match status" value="1"/>
</dbReference>
<feature type="transmembrane region" description="Helical" evidence="8">
    <location>
        <begin position="85"/>
        <end position="107"/>
    </location>
</feature>
<comment type="similarity">
    <text evidence="2">Belongs to the major facilitator superfamily. EmrB family.</text>
</comment>
<feature type="transmembrane region" description="Helical" evidence="8">
    <location>
        <begin position="113"/>
        <end position="131"/>
    </location>
</feature>
<feature type="transmembrane region" description="Helical" evidence="8">
    <location>
        <begin position="398"/>
        <end position="420"/>
    </location>
</feature>
<feature type="transmembrane region" description="Helical" evidence="8">
    <location>
        <begin position="201"/>
        <end position="221"/>
    </location>
</feature>
<dbReference type="PRINTS" id="PR01036">
    <property type="entry name" value="TCRTETB"/>
</dbReference>
<feature type="transmembrane region" description="Helical" evidence="8">
    <location>
        <begin position="233"/>
        <end position="250"/>
    </location>
</feature>
<evidence type="ECO:0000259" key="9">
    <source>
        <dbReference type="PROSITE" id="PS50850"/>
    </source>
</evidence>
<organism evidence="10 11">
    <name type="scientific">Cohnella fermenti</name>
    <dbReference type="NCBI Taxonomy" id="2565925"/>
    <lineage>
        <taxon>Bacteria</taxon>
        <taxon>Bacillati</taxon>
        <taxon>Bacillota</taxon>
        <taxon>Bacilli</taxon>
        <taxon>Bacillales</taxon>
        <taxon>Paenibacillaceae</taxon>
        <taxon>Cohnella</taxon>
    </lineage>
</organism>
<dbReference type="EMBL" id="SSOB01000021">
    <property type="protein sequence ID" value="THF77137.1"/>
    <property type="molecule type" value="Genomic_DNA"/>
</dbReference>
<dbReference type="OrthoDB" id="2321349at2"/>
<dbReference type="Gene3D" id="1.20.1250.20">
    <property type="entry name" value="MFS general substrate transporter like domains"/>
    <property type="match status" value="1"/>
</dbReference>
<dbReference type="InterPro" id="IPR036259">
    <property type="entry name" value="MFS_trans_sf"/>
</dbReference>
<sequence>MTAIRQDHLYGGFKQVVAVSIGLFLVFLDTTIVNIALPSMTRDLQIGLSTASWIINAFVITVAVLLVALGKLADIFGSYRTYMTGLLLFTAASLLCGFAPNAASLIASRVLQGIGAAAVVPASLVLVRAAVPPRQVGAAMGIWGGVGALAIAIGPSLGGIVTEYWNWEWIFFVNLPIVAVSLPMTTLAFSNHRDRRAPFRLDVLGVVTLGISLFGLTYAILQGQEAGWGAPRIVGSFAISLVSALLFLYIESRTREPLIELSMLRSRVYLAGMAANFLSGVLMMGTLIVLPLYFTNVKEFSVLTSSLMITPLSAVMLIVAPLVGRLIDKVRYYIPMLIGFGFAVAGFLLLSGLQADLSNGYLIGVMAIAGTGIGILMVTSVTIGTASVPEPQVSLGSAVYATARNMGGAVGVALFVSIMLNSANGYAASAAEEAIASVRQAELPAPVETKAIQWLNERQGSLLSGSGTEQEQGTAWSLELSEAERQQLDDSGLLAETTAKLQRLEQDLKTSVKDYTVKAMARAFTVGLILSGLFSISLPFLRERKERLPHTGNSTYSVE</sequence>
<dbReference type="GO" id="GO:0005886">
    <property type="term" value="C:plasma membrane"/>
    <property type="evidence" value="ECO:0007669"/>
    <property type="project" value="UniProtKB-SubCell"/>
</dbReference>
<gene>
    <name evidence="10" type="ORF">E6C55_17390</name>
</gene>
<dbReference type="InterPro" id="IPR011701">
    <property type="entry name" value="MFS"/>
</dbReference>
<evidence type="ECO:0000256" key="5">
    <source>
        <dbReference type="ARBA" id="ARBA00022692"/>
    </source>
</evidence>
<dbReference type="InterPro" id="IPR004638">
    <property type="entry name" value="EmrB-like"/>
</dbReference>
<feature type="transmembrane region" description="Helical" evidence="8">
    <location>
        <begin position="361"/>
        <end position="386"/>
    </location>
</feature>